<evidence type="ECO:0000313" key="2">
    <source>
        <dbReference type="Proteomes" id="UP000827872"/>
    </source>
</evidence>
<proteinExistence type="predicted"/>
<organism evidence="1 2">
    <name type="scientific">Sphaerodactylus townsendi</name>
    <dbReference type="NCBI Taxonomy" id="933632"/>
    <lineage>
        <taxon>Eukaryota</taxon>
        <taxon>Metazoa</taxon>
        <taxon>Chordata</taxon>
        <taxon>Craniata</taxon>
        <taxon>Vertebrata</taxon>
        <taxon>Euteleostomi</taxon>
        <taxon>Lepidosauria</taxon>
        <taxon>Squamata</taxon>
        <taxon>Bifurcata</taxon>
        <taxon>Gekkota</taxon>
        <taxon>Sphaerodactylidae</taxon>
        <taxon>Sphaerodactylus</taxon>
    </lineage>
</organism>
<reference evidence="1" key="1">
    <citation type="submission" date="2021-08" db="EMBL/GenBank/DDBJ databases">
        <title>The first chromosome-level gecko genome reveals the dynamic sex chromosomes of Neotropical dwarf geckos (Sphaerodactylidae: Sphaerodactylus).</title>
        <authorList>
            <person name="Pinto B.J."/>
            <person name="Keating S.E."/>
            <person name="Gamble T."/>
        </authorList>
    </citation>
    <scope>NUCLEOTIDE SEQUENCE</scope>
    <source>
        <strain evidence="1">TG3544</strain>
    </source>
</reference>
<dbReference type="Proteomes" id="UP000827872">
    <property type="component" value="Linkage Group LG03"/>
</dbReference>
<accession>A0ACB8ELY8</accession>
<dbReference type="EMBL" id="CM037616">
    <property type="protein sequence ID" value="KAH7993547.1"/>
    <property type="molecule type" value="Genomic_DNA"/>
</dbReference>
<evidence type="ECO:0000313" key="1">
    <source>
        <dbReference type="EMBL" id="KAH7993547.1"/>
    </source>
</evidence>
<gene>
    <name evidence="1" type="ORF">K3G42_031366</name>
</gene>
<protein>
    <submittedName>
        <fullName evidence="1">Uncharacterized protein</fullName>
    </submittedName>
</protein>
<sequence>MFKGCSPTRNPILLDIEIKISSPRFQDVDATFRYQKELELKRELLKENIDFLRIFCAEELAALNRQLYDTSVVLNMNNSRRLNMDGLIQSIECWYQTIAQKSKEEANLFYQNQIQNLQNKNCQFHESLKRNHGDITELNRMIPILQCQVDNEKKKVGGSLARVNLGCLYCGPFEICAFAI</sequence>
<keyword evidence="2" id="KW-1185">Reference proteome</keyword>
<comment type="caution">
    <text evidence="1">The sequence shown here is derived from an EMBL/GenBank/DDBJ whole genome shotgun (WGS) entry which is preliminary data.</text>
</comment>
<name>A0ACB8ELY8_9SAUR</name>